<evidence type="ECO:0000259" key="1">
    <source>
        <dbReference type="PROSITE" id="PS50043"/>
    </source>
</evidence>
<feature type="domain" description="HTH luxR-type" evidence="1">
    <location>
        <begin position="1"/>
        <end position="39"/>
    </location>
</feature>
<protein>
    <recommendedName>
        <fullName evidence="1">HTH luxR-type domain-containing protein</fullName>
    </recommendedName>
</protein>
<dbReference type="InterPro" id="IPR036388">
    <property type="entry name" value="WH-like_DNA-bd_sf"/>
</dbReference>
<dbReference type="EMBL" id="BAAAHH010000008">
    <property type="protein sequence ID" value="GAA0949138.1"/>
    <property type="molecule type" value="Genomic_DNA"/>
</dbReference>
<proteinExistence type="predicted"/>
<dbReference type="InterPro" id="IPR016032">
    <property type="entry name" value="Sig_transdc_resp-reg_C-effctor"/>
</dbReference>
<dbReference type="SUPFAM" id="SSF46894">
    <property type="entry name" value="C-terminal effector domain of the bipartite response regulators"/>
    <property type="match status" value="1"/>
</dbReference>
<comment type="caution">
    <text evidence="2">The sequence shown here is derived from an EMBL/GenBank/DDBJ whole genome shotgun (WGS) entry which is preliminary data.</text>
</comment>
<accession>A0ABP4BCV9</accession>
<dbReference type="Pfam" id="PF00196">
    <property type="entry name" value="GerE"/>
    <property type="match status" value="1"/>
</dbReference>
<reference evidence="3" key="1">
    <citation type="journal article" date="2019" name="Int. J. Syst. Evol. Microbiol.">
        <title>The Global Catalogue of Microorganisms (GCM) 10K type strain sequencing project: providing services to taxonomists for standard genome sequencing and annotation.</title>
        <authorList>
            <consortium name="The Broad Institute Genomics Platform"/>
            <consortium name="The Broad Institute Genome Sequencing Center for Infectious Disease"/>
            <person name="Wu L."/>
            <person name="Ma J."/>
        </authorList>
    </citation>
    <scope>NUCLEOTIDE SEQUENCE [LARGE SCALE GENOMIC DNA]</scope>
    <source>
        <strain evidence="3">JCM 10696</strain>
    </source>
</reference>
<organism evidence="2 3">
    <name type="scientific">Actinocorallia libanotica</name>
    <dbReference type="NCBI Taxonomy" id="46162"/>
    <lineage>
        <taxon>Bacteria</taxon>
        <taxon>Bacillati</taxon>
        <taxon>Actinomycetota</taxon>
        <taxon>Actinomycetes</taxon>
        <taxon>Streptosporangiales</taxon>
        <taxon>Thermomonosporaceae</taxon>
        <taxon>Actinocorallia</taxon>
    </lineage>
</organism>
<dbReference type="SMART" id="SM00421">
    <property type="entry name" value="HTH_LUXR"/>
    <property type="match status" value="1"/>
</dbReference>
<evidence type="ECO:0000313" key="2">
    <source>
        <dbReference type="EMBL" id="GAA0949138.1"/>
    </source>
</evidence>
<dbReference type="Proteomes" id="UP001500665">
    <property type="component" value="Unassembled WGS sequence"/>
</dbReference>
<gene>
    <name evidence="2" type="ORF">GCM10009550_26130</name>
</gene>
<dbReference type="PROSITE" id="PS50043">
    <property type="entry name" value="HTH_LUXR_2"/>
    <property type="match status" value="1"/>
</dbReference>
<evidence type="ECO:0000313" key="3">
    <source>
        <dbReference type="Proteomes" id="UP001500665"/>
    </source>
</evidence>
<sequence length="46" mass="5104">MTQRLFVSEQTVKTHVSRLLGKLGLRDRTQAVVFAYESGLVRPGAS</sequence>
<keyword evidence="3" id="KW-1185">Reference proteome</keyword>
<dbReference type="InterPro" id="IPR000792">
    <property type="entry name" value="Tscrpt_reg_LuxR_C"/>
</dbReference>
<dbReference type="Gene3D" id="1.10.10.10">
    <property type="entry name" value="Winged helix-like DNA-binding domain superfamily/Winged helix DNA-binding domain"/>
    <property type="match status" value="1"/>
</dbReference>
<name>A0ABP4BCV9_9ACTN</name>